<accession>A0A1F6D1U5</accession>
<evidence type="ECO:0000313" key="15">
    <source>
        <dbReference type="EMBL" id="OGG55408.1"/>
    </source>
</evidence>
<dbReference type="PROSITE" id="PS51192">
    <property type="entry name" value="HELICASE_ATP_BIND_1"/>
    <property type="match status" value="1"/>
</dbReference>
<dbReference type="SMART" id="SM00487">
    <property type="entry name" value="DEXDc"/>
    <property type="match status" value="1"/>
</dbReference>
<evidence type="ECO:0000256" key="4">
    <source>
        <dbReference type="ARBA" id="ARBA00022801"/>
    </source>
</evidence>
<dbReference type="PANTHER" id="PTHR47959">
    <property type="entry name" value="ATP-DEPENDENT RNA HELICASE RHLE-RELATED"/>
    <property type="match status" value="1"/>
</dbReference>
<evidence type="ECO:0000259" key="14">
    <source>
        <dbReference type="PROSITE" id="PS51195"/>
    </source>
</evidence>
<dbReference type="InterPro" id="IPR050079">
    <property type="entry name" value="DEAD_box_RNA_helicase"/>
</dbReference>
<dbReference type="FunFam" id="3.40.50.300:FF:000108">
    <property type="entry name" value="ATP-dependent RNA helicase RhlE"/>
    <property type="match status" value="1"/>
</dbReference>
<organism evidence="15 16">
    <name type="scientific">Handelsmanbacteria sp. (strain RIFCSPLOWO2_12_FULL_64_10)</name>
    <dbReference type="NCBI Taxonomy" id="1817868"/>
    <lineage>
        <taxon>Bacteria</taxon>
        <taxon>Candidatus Handelsmaniibacteriota</taxon>
    </lineage>
</organism>
<evidence type="ECO:0000256" key="9">
    <source>
        <dbReference type="PROSITE-ProRule" id="PRU00552"/>
    </source>
</evidence>
<protein>
    <recommendedName>
        <fullName evidence="1">RNA helicase</fullName>
        <ecNumber evidence="1">3.6.4.13</ecNumber>
    </recommendedName>
</protein>
<evidence type="ECO:0000256" key="3">
    <source>
        <dbReference type="ARBA" id="ARBA00022741"/>
    </source>
</evidence>
<reference evidence="15 16" key="1">
    <citation type="journal article" date="2016" name="Nat. Commun.">
        <title>Thousands of microbial genomes shed light on interconnected biogeochemical processes in an aquifer system.</title>
        <authorList>
            <person name="Anantharaman K."/>
            <person name="Brown C.T."/>
            <person name="Hug L.A."/>
            <person name="Sharon I."/>
            <person name="Castelle C.J."/>
            <person name="Probst A.J."/>
            <person name="Thomas B.C."/>
            <person name="Singh A."/>
            <person name="Wilkins M.J."/>
            <person name="Karaoz U."/>
            <person name="Brodie E.L."/>
            <person name="Williams K.H."/>
            <person name="Hubbard S.S."/>
            <person name="Banfield J.F."/>
        </authorList>
    </citation>
    <scope>NUCLEOTIDE SEQUENCE [LARGE SCALE GENOMIC DNA]</scope>
    <source>
        <strain evidence="16">RIFCSPLOWO2_12_FULL_64_10</strain>
    </source>
</reference>
<dbReference type="Gene3D" id="3.40.50.300">
    <property type="entry name" value="P-loop containing nucleotide triphosphate hydrolases"/>
    <property type="match status" value="2"/>
</dbReference>
<keyword evidence="3 10" id="KW-0547">Nucleotide-binding</keyword>
<keyword evidence="4 10" id="KW-0378">Hydrolase</keyword>
<dbReference type="GO" id="GO:0003676">
    <property type="term" value="F:nucleic acid binding"/>
    <property type="evidence" value="ECO:0007669"/>
    <property type="project" value="InterPro"/>
</dbReference>
<evidence type="ECO:0000256" key="8">
    <source>
        <dbReference type="ARBA" id="ARBA00047984"/>
    </source>
</evidence>
<gene>
    <name evidence="15" type="ORF">A3F84_26235</name>
</gene>
<evidence type="ECO:0000256" key="1">
    <source>
        <dbReference type="ARBA" id="ARBA00012552"/>
    </source>
</evidence>
<feature type="compositionally biased region" description="Basic and acidic residues" evidence="11">
    <location>
        <begin position="407"/>
        <end position="416"/>
    </location>
</feature>
<dbReference type="InterPro" id="IPR014001">
    <property type="entry name" value="Helicase_ATP-bd"/>
</dbReference>
<feature type="short sequence motif" description="Q motif" evidence="9">
    <location>
        <begin position="1"/>
        <end position="29"/>
    </location>
</feature>
<dbReference type="AlphaFoldDB" id="A0A1F6D1U5"/>
<feature type="region of interest" description="Disordered" evidence="11">
    <location>
        <begin position="374"/>
        <end position="416"/>
    </location>
</feature>
<comment type="catalytic activity">
    <reaction evidence="8">
        <text>ATP + H2O = ADP + phosphate + H(+)</text>
        <dbReference type="Rhea" id="RHEA:13065"/>
        <dbReference type="ChEBI" id="CHEBI:15377"/>
        <dbReference type="ChEBI" id="CHEBI:15378"/>
        <dbReference type="ChEBI" id="CHEBI:30616"/>
        <dbReference type="ChEBI" id="CHEBI:43474"/>
        <dbReference type="ChEBI" id="CHEBI:456216"/>
        <dbReference type="EC" id="3.6.4.13"/>
    </reaction>
</comment>
<dbReference type="PROSITE" id="PS00039">
    <property type="entry name" value="DEAD_ATP_HELICASE"/>
    <property type="match status" value="1"/>
</dbReference>
<dbReference type="InterPro" id="IPR000629">
    <property type="entry name" value="RNA-helicase_DEAD-box_CS"/>
</dbReference>
<keyword evidence="2" id="KW-0963">Cytoplasm</keyword>
<sequence>MSFESFGLASTILKGIQDAGYQVPTPIQQKAIPVLLQGRDIIGCAQTGTGKTAAFVLPILHRLKPEHRLRALILVPTRELALQVGESIRTYGRHTGVRSVTVYGGVKIEPQTKALRQGVDMVVATPGRLLDHMERGNLDFSALTTLVLDEADRMLDMGFIPDIRRILRKLPRDRHTMLFSATMPLEIRSLAREMLRDPMTVEATPPSTAADGITHRVFPVPAHLKGKLLLNLLEREKIDSALIFVRTRRGVEKLARLLQGKGHRIARLHSDRTQGQREKALSDFRRGKSQILVATNIAARGLDIDGISHVFSYEVPDHPDDYIHRAGRTARAGDTGDAVILMSPEEADALKAIERHLNGALIWAMHPSFNYTEPPPAGAPHRHRSAPAPAPIEVKPARPRAPFGRRKREELRRIKA</sequence>
<dbReference type="InterPro" id="IPR027417">
    <property type="entry name" value="P-loop_NTPase"/>
</dbReference>
<evidence type="ECO:0000256" key="2">
    <source>
        <dbReference type="ARBA" id="ARBA00022490"/>
    </source>
</evidence>
<dbReference type="Proteomes" id="UP000178606">
    <property type="component" value="Unassembled WGS sequence"/>
</dbReference>
<evidence type="ECO:0000256" key="11">
    <source>
        <dbReference type="SAM" id="MobiDB-lite"/>
    </source>
</evidence>
<evidence type="ECO:0000259" key="13">
    <source>
        <dbReference type="PROSITE" id="PS51194"/>
    </source>
</evidence>
<keyword evidence="5 10" id="KW-0347">Helicase</keyword>
<feature type="domain" description="Helicase C-terminal" evidence="13">
    <location>
        <begin position="225"/>
        <end position="373"/>
    </location>
</feature>
<dbReference type="InterPro" id="IPR014014">
    <property type="entry name" value="RNA_helicase_DEAD_Q_motif"/>
</dbReference>
<evidence type="ECO:0000256" key="7">
    <source>
        <dbReference type="ARBA" id="ARBA00038437"/>
    </source>
</evidence>
<dbReference type="SUPFAM" id="SSF52540">
    <property type="entry name" value="P-loop containing nucleoside triphosphate hydrolases"/>
    <property type="match status" value="1"/>
</dbReference>
<dbReference type="PANTHER" id="PTHR47959:SF13">
    <property type="entry name" value="ATP-DEPENDENT RNA HELICASE RHLE"/>
    <property type="match status" value="1"/>
</dbReference>
<dbReference type="GO" id="GO:0005829">
    <property type="term" value="C:cytosol"/>
    <property type="evidence" value="ECO:0007669"/>
    <property type="project" value="TreeGrafter"/>
</dbReference>
<dbReference type="CDD" id="cd18787">
    <property type="entry name" value="SF2_C_DEAD"/>
    <property type="match status" value="1"/>
</dbReference>
<evidence type="ECO:0000256" key="6">
    <source>
        <dbReference type="ARBA" id="ARBA00022840"/>
    </source>
</evidence>
<evidence type="ECO:0000259" key="12">
    <source>
        <dbReference type="PROSITE" id="PS51192"/>
    </source>
</evidence>
<proteinExistence type="inferred from homology"/>
<evidence type="ECO:0000313" key="16">
    <source>
        <dbReference type="Proteomes" id="UP000178606"/>
    </source>
</evidence>
<dbReference type="Pfam" id="PF00271">
    <property type="entry name" value="Helicase_C"/>
    <property type="match status" value="1"/>
</dbReference>
<dbReference type="EMBL" id="MFKF01000080">
    <property type="protein sequence ID" value="OGG55408.1"/>
    <property type="molecule type" value="Genomic_DNA"/>
</dbReference>
<dbReference type="PROSITE" id="PS51195">
    <property type="entry name" value="Q_MOTIF"/>
    <property type="match status" value="1"/>
</dbReference>
<evidence type="ECO:0000256" key="5">
    <source>
        <dbReference type="ARBA" id="ARBA00022806"/>
    </source>
</evidence>
<comment type="similarity">
    <text evidence="7 10">Belongs to the DEAD box helicase family.</text>
</comment>
<feature type="domain" description="Helicase ATP-binding" evidence="12">
    <location>
        <begin position="32"/>
        <end position="201"/>
    </location>
</feature>
<comment type="caution">
    <text evidence="15">The sequence shown here is derived from an EMBL/GenBank/DDBJ whole genome shotgun (WGS) entry which is preliminary data.</text>
</comment>
<feature type="domain" description="DEAD-box RNA helicase Q" evidence="14">
    <location>
        <begin position="1"/>
        <end position="29"/>
    </location>
</feature>
<dbReference type="InterPro" id="IPR001650">
    <property type="entry name" value="Helicase_C-like"/>
</dbReference>
<dbReference type="PROSITE" id="PS51194">
    <property type="entry name" value="HELICASE_CTER"/>
    <property type="match status" value="1"/>
</dbReference>
<dbReference type="GO" id="GO:0016787">
    <property type="term" value="F:hydrolase activity"/>
    <property type="evidence" value="ECO:0007669"/>
    <property type="project" value="UniProtKB-KW"/>
</dbReference>
<dbReference type="SMART" id="SM00490">
    <property type="entry name" value="HELICc"/>
    <property type="match status" value="1"/>
</dbReference>
<dbReference type="InterPro" id="IPR044742">
    <property type="entry name" value="DEAD/DEAH_RhlB"/>
</dbReference>
<dbReference type="CDD" id="cd00268">
    <property type="entry name" value="DEADc"/>
    <property type="match status" value="1"/>
</dbReference>
<dbReference type="InterPro" id="IPR011545">
    <property type="entry name" value="DEAD/DEAH_box_helicase_dom"/>
</dbReference>
<evidence type="ECO:0000256" key="10">
    <source>
        <dbReference type="RuleBase" id="RU000492"/>
    </source>
</evidence>
<dbReference type="Pfam" id="PF00270">
    <property type="entry name" value="DEAD"/>
    <property type="match status" value="1"/>
</dbReference>
<dbReference type="EC" id="3.6.4.13" evidence="1"/>
<dbReference type="GO" id="GO:0005524">
    <property type="term" value="F:ATP binding"/>
    <property type="evidence" value="ECO:0007669"/>
    <property type="project" value="UniProtKB-KW"/>
</dbReference>
<keyword evidence="6 10" id="KW-0067">ATP-binding</keyword>
<dbReference type="GO" id="GO:0003724">
    <property type="term" value="F:RNA helicase activity"/>
    <property type="evidence" value="ECO:0007669"/>
    <property type="project" value="UniProtKB-EC"/>
</dbReference>
<name>A0A1F6D1U5_HANXR</name>